<feature type="region of interest" description="Disordered" evidence="16">
    <location>
        <begin position="467"/>
        <end position="794"/>
    </location>
</feature>
<keyword evidence="7 17" id="KW-0812">Transmembrane</keyword>
<feature type="transmembrane region" description="Helical" evidence="17">
    <location>
        <begin position="252"/>
        <end position="271"/>
    </location>
</feature>
<feature type="transmembrane region" description="Helical" evidence="17">
    <location>
        <begin position="100"/>
        <end position="121"/>
    </location>
</feature>
<evidence type="ECO:0000256" key="9">
    <source>
        <dbReference type="ARBA" id="ARBA00022838"/>
    </source>
</evidence>
<dbReference type="GO" id="GO:0005634">
    <property type="term" value="C:nucleus"/>
    <property type="evidence" value="ECO:0007669"/>
    <property type="project" value="UniProtKB-SubCell"/>
</dbReference>
<evidence type="ECO:0000256" key="13">
    <source>
        <dbReference type="ARBA" id="ARBA00023242"/>
    </source>
</evidence>
<comment type="subcellular location">
    <subcellularLocation>
        <location evidence="3">Chromosome</location>
        <location evidence="3">Centromere</location>
        <location evidence="3">Kinetochore</location>
    </subcellularLocation>
    <subcellularLocation>
        <location evidence="2">Membrane</location>
    </subcellularLocation>
    <subcellularLocation>
        <location evidence="1">Nucleus</location>
    </subcellularLocation>
</comment>
<feature type="compositionally biased region" description="Basic and acidic residues" evidence="16">
    <location>
        <begin position="474"/>
        <end position="486"/>
    </location>
</feature>
<dbReference type="PROSITE" id="PS50939">
    <property type="entry name" value="CYTOCHROME_B561"/>
    <property type="match status" value="1"/>
</dbReference>
<dbReference type="OMA" id="IFQVLWG"/>
<evidence type="ECO:0000256" key="6">
    <source>
        <dbReference type="ARBA" id="ARBA00022618"/>
    </source>
</evidence>
<organism evidence="19 20">
    <name type="scientific">Alternaria alternata</name>
    <name type="common">Alternaria rot fungus</name>
    <name type="synonym">Torula alternata</name>
    <dbReference type="NCBI Taxonomy" id="5599"/>
    <lineage>
        <taxon>Eukaryota</taxon>
        <taxon>Fungi</taxon>
        <taxon>Dikarya</taxon>
        <taxon>Ascomycota</taxon>
        <taxon>Pezizomycotina</taxon>
        <taxon>Dothideomycetes</taxon>
        <taxon>Pleosporomycetidae</taxon>
        <taxon>Pleosporales</taxon>
        <taxon>Pleosporineae</taxon>
        <taxon>Pleosporaceae</taxon>
        <taxon>Alternaria</taxon>
        <taxon>Alternaria sect. Alternaria</taxon>
        <taxon>Alternaria alternata complex</taxon>
    </lineage>
</organism>
<sequence>MSGLSDPGSSVYDSATMHVGDGTWDSQRNTFLLPNLQGPNFETMRLNGMGNRFRSMAGYKALITAHGVLAAIAFLFVIPAAIFMASFYHRNPRTALRVHIWLQVLAVLLSTAAIICSFQAVGLERSLTNPHHGIGVALYTLVMVQALGGSVIHRLEKGKERFKIPLKLMIHQWLGRTIALLGIAQVPLGLTLYGSPLALFILFAIWTFILVVLYFVLSYRTQPEMDFDDRSTYVTDMTYSTRRSRRTSRGPGVGKLAAAGAAGAGLAALGSRRSRSRTRSRRGGTVISSRPGSRSRRDSRSRVADSEFTESYLSDEKYGGDRNKGSTWKDRLLGAGAAAGGIFAVKKLFTRKPKHPPTETGSDFSYSRPVEPSEVTQTDLSRLEEGRAPESPANRRDNWRRDNPQASAMSGSNLRSGHRPAGSVTSIDSFDSRTSLSEETEMRPRDRSYGLKEGVASLGVVGFLKHSLSRRSKKKEDERVEEMRQQDEEEERIARMNSQRRKKYTGDGTPRRGNRPPSTILSDSDMTGITPSVAPRPPRPMDSTVTPNPSRPPRAGVYSVLSDSGSEAYDSPGGRHHSRRRTGDNPVLPAGAAAAGTVTSAGSPSKKERRGSRDDVASPPVSVKVKMHNDGRHVTLRRLNEEEAAAEREARRRDRRKNRAGSVSSLSGVGGDRWRRTEAMEAAQAQEMAQQSGVPPPMPMPSSSTLRMPEANIPPPPPGPPPMFGNNQNLSPDYGNIPPPPPIPAADTVLSGSPIYGNGTETDLSNYDSNRRRRRAERAQAKQARLGGSRVEFS</sequence>
<evidence type="ECO:0000256" key="5">
    <source>
        <dbReference type="ARBA" id="ARBA00022454"/>
    </source>
</evidence>
<reference evidence="19 20" key="1">
    <citation type="submission" date="2016-05" db="EMBL/GenBank/DDBJ databases">
        <title>Comparative analysis of secretome profiles of manganese(II)-oxidizing ascomycete fungi.</title>
        <authorList>
            <consortium name="DOE Joint Genome Institute"/>
            <person name="Zeiner C.A."/>
            <person name="Purvine S.O."/>
            <person name="Zink E.M."/>
            <person name="Wu S."/>
            <person name="Pasa-Tolic L."/>
            <person name="Chaput D.L."/>
            <person name="Haridas S."/>
            <person name="Grigoriev I.V."/>
            <person name="Santelli C.M."/>
            <person name="Hansel C.M."/>
        </authorList>
    </citation>
    <scope>NUCLEOTIDE SEQUENCE [LARGE SCALE GENOMIC DNA]</scope>
    <source>
        <strain evidence="19 20">SRC1lrK2f</strain>
    </source>
</reference>
<dbReference type="Proteomes" id="UP000077248">
    <property type="component" value="Unassembled WGS sequence"/>
</dbReference>
<dbReference type="GO" id="GO:0016020">
    <property type="term" value="C:membrane"/>
    <property type="evidence" value="ECO:0007669"/>
    <property type="project" value="UniProtKB-SubCell"/>
</dbReference>
<feature type="compositionally biased region" description="Low complexity" evidence="16">
    <location>
        <begin position="680"/>
        <end position="691"/>
    </location>
</feature>
<keyword evidence="5" id="KW-0158">Chromosome</keyword>
<feature type="compositionally biased region" description="Basic and acidic residues" evidence="16">
    <location>
        <begin position="627"/>
        <end position="652"/>
    </location>
</feature>
<keyword evidence="8" id="KW-0498">Mitosis</keyword>
<evidence type="ECO:0000256" key="14">
    <source>
        <dbReference type="ARBA" id="ARBA00023306"/>
    </source>
</evidence>
<keyword evidence="6" id="KW-0132">Cell division</keyword>
<feature type="transmembrane region" description="Helical" evidence="17">
    <location>
        <begin position="133"/>
        <end position="152"/>
    </location>
</feature>
<dbReference type="CDD" id="cd08760">
    <property type="entry name" value="Cyt_b561_FRRS1_like"/>
    <property type="match status" value="1"/>
</dbReference>
<dbReference type="Gene3D" id="1.20.120.1770">
    <property type="match status" value="1"/>
</dbReference>
<feature type="compositionally biased region" description="Polar residues" evidence="16">
    <location>
        <begin position="423"/>
        <end position="437"/>
    </location>
</feature>
<protein>
    <recommendedName>
        <fullName evidence="18">Cytochrome b561 domain-containing protein</fullName>
    </recommendedName>
</protein>
<dbReference type="VEuPathDB" id="FungiDB:CC77DRAFT_1056444"/>
<dbReference type="RefSeq" id="XP_018391791.1">
    <property type="nucleotide sequence ID" value="XM_018527911.1"/>
</dbReference>
<dbReference type="GO" id="GO:0007059">
    <property type="term" value="P:chromosome segregation"/>
    <property type="evidence" value="ECO:0007669"/>
    <property type="project" value="TreeGrafter"/>
</dbReference>
<proteinExistence type="predicted"/>
<feature type="transmembrane region" description="Helical" evidence="17">
    <location>
        <begin position="63"/>
        <end position="88"/>
    </location>
</feature>
<evidence type="ECO:0000256" key="16">
    <source>
        <dbReference type="SAM" id="MobiDB-lite"/>
    </source>
</evidence>
<evidence type="ECO:0000256" key="2">
    <source>
        <dbReference type="ARBA" id="ARBA00004370"/>
    </source>
</evidence>
<feature type="compositionally biased region" description="Polar residues" evidence="16">
    <location>
        <begin position="759"/>
        <end position="768"/>
    </location>
</feature>
<feature type="compositionally biased region" description="Basic residues" evidence="16">
    <location>
        <begin position="272"/>
        <end position="282"/>
    </location>
</feature>
<feature type="compositionally biased region" description="Pro residues" evidence="16">
    <location>
        <begin position="712"/>
        <end position="723"/>
    </location>
</feature>
<keyword evidence="14" id="KW-0131">Cell cycle</keyword>
<evidence type="ECO:0000256" key="10">
    <source>
        <dbReference type="ARBA" id="ARBA00022982"/>
    </source>
</evidence>
<keyword evidence="9" id="KW-0995">Kinetochore</keyword>
<evidence type="ECO:0000256" key="7">
    <source>
        <dbReference type="ARBA" id="ARBA00022692"/>
    </source>
</evidence>
<dbReference type="PANTHER" id="PTHR15459">
    <property type="entry name" value="POLYAMINE-MODULATED FACTOR 1"/>
    <property type="match status" value="1"/>
</dbReference>
<keyword evidence="12 17" id="KW-0472">Membrane</keyword>
<dbReference type="KEGG" id="aalt:CC77DRAFT_1056444"/>
<feature type="compositionally biased region" description="Polar residues" evidence="16">
    <location>
        <begin position="404"/>
        <end position="415"/>
    </location>
</feature>
<evidence type="ECO:0000256" key="3">
    <source>
        <dbReference type="ARBA" id="ARBA00004629"/>
    </source>
</evidence>
<keyword evidence="4" id="KW-0813">Transport</keyword>
<dbReference type="InterPro" id="IPR006593">
    <property type="entry name" value="Cyt_b561/ferric_Rdtase_TM"/>
</dbReference>
<feature type="compositionally biased region" description="Low complexity" evidence="16">
    <location>
        <begin position="586"/>
        <end position="604"/>
    </location>
</feature>
<evidence type="ECO:0000259" key="18">
    <source>
        <dbReference type="PROSITE" id="PS50939"/>
    </source>
</evidence>
<dbReference type="AlphaFoldDB" id="A0A177E4L9"/>
<gene>
    <name evidence="19" type="ORF">CC77DRAFT_1056444</name>
</gene>
<accession>A0A177E4L9</accession>
<feature type="domain" description="Cytochrome b561" evidence="18">
    <location>
        <begin position="30"/>
        <end position="228"/>
    </location>
</feature>
<feature type="compositionally biased region" description="Basic and acidic residues" evidence="16">
    <location>
        <begin position="440"/>
        <end position="450"/>
    </location>
</feature>
<evidence type="ECO:0000256" key="4">
    <source>
        <dbReference type="ARBA" id="ARBA00022448"/>
    </source>
</evidence>
<feature type="transmembrane region" description="Helical" evidence="17">
    <location>
        <begin position="173"/>
        <end position="193"/>
    </location>
</feature>
<keyword evidence="11 17" id="KW-1133">Transmembrane helix</keyword>
<evidence type="ECO:0000313" key="20">
    <source>
        <dbReference type="Proteomes" id="UP000077248"/>
    </source>
</evidence>
<feature type="compositionally biased region" description="Basic and acidic residues" evidence="16">
    <location>
        <begin position="381"/>
        <end position="403"/>
    </location>
</feature>
<evidence type="ECO:0000256" key="1">
    <source>
        <dbReference type="ARBA" id="ARBA00004123"/>
    </source>
</evidence>
<keyword evidence="15" id="KW-0137">Centromere</keyword>
<dbReference type="EMBL" id="KV441469">
    <property type="protein sequence ID" value="OAG26370.1"/>
    <property type="molecule type" value="Genomic_DNA"/>
</dbReference>
<evidence type="ECO:0000256" key="17">
    <source>
        <dbReference type="SAM" id="Phobius"/>
    </source>
</evidence>
<feature type="compositionally biased region" description="Basic and acidic residues" evidence="16">
    <location>
        <begin position="295"/>
        <end position="305"/>
    </location>
</feature>
<keyword evidence="10" id="KW-0249">Electron transport</keyword>
<feature type="region of interest" description="Disordered" evidence="16">
    <location>
        <begin position="352"/>
        <end position="450"/>
    </location>
</feature>
<keyword evidence="20" id="KW-1185">Reference proteome</keyword>
<feature type="compositionally biased region" description="Polar residues" evidence="16">
    <location>
        <begin position="516"/>
        <end position="530"/>
    </location>
</feature>
<dbReference type="SMART" id="SM00665">
    <property type="entry name" value="B561"/>
    <property type="match status" value="1"/>
</dbReference>
<name>A0A177E4L9_ALTAL</name>
<evidence type="ECO:0000256" key="11">
    <source>
        <dbReference type="ARBA" id="ARBA00022989"/>
    </source>
</evidence>
<dbReference type="Pfam" id="PF03188">
    <property type="entry name" value="Cytochrom_B561"/>
    <property type="match status" value="1"/>
</dbReference>
<feature type="compositionally biased region" description="Low complexity" evidence="16">
    <location>
        <begin position="283"/>
        <end position="292"/>
    </location>
</feature>
<dbReference type="STRING" id="5599.A0A177E4L9"/>
<evidence type="ECO:0000256" key="12">
    <source>
        <dbReference type="ARBA" id="ARBA00023136"/>
    </source>
</evidence>
<evidence type="ECO:0000313" key="19">
    <source>
        <dbReference type="EMBL" id="OAG26370.1"/>
    </source>
</evidence>
<dbReference type="InterPro" id="IPR007128">
    <property type="entry name" value="PMF1/Nnf1"/>
</dbReference>
<keyword evidence="13" id="KW-0539">Nucleus</keyword>
<evidence type="ECO:0000256" key="15">
    <source>
        <dbReference type="ARBA" id="ARBA00023328"/>
    </source>
</evidence>
<dbReference type="GeneID" id="29113505"/>
<feature type="transmembrane region" description="Helical" evidence="17">
    <location>
        <begin position="199"/>
        <end position="217"/>
    </location>
</feature>
<dbReference type="GO" id="GO:0051301">
    <property type="term" value="P:cell division"/>
    <property type="evidence" value="ECO:0007669"/>
    <property type="project" value="UniProtKB-KW"/>
</dbReference>
<feature type="region of interest" description="Disordered" evidence="16">
    <location>
        <begin position="267"/>
        <end position="308"/>
    </location>
</feature>
<dbReference type="GO" id="GO:0000444">
    <property type="term" value="C:MIS12/MIND type complex"/>
    <property type="evidence" value="ECO:0007669"/>
    <property type="project" value="InterPro"/>
</dbReference>
<dbReference type="PANTHER" id="PTHR15459:SF2">
    <property type="entry name" value="CYTOCHROME B561 DOMAIN-CONTAINING PROTEIN"/>
    <property type="match status" value="1"/>
</dbReference>
<evidence type="ECO:0000256" key="8">
    <source>
        <dbReference type="ARBA" id="ARBA00022776"/>
    </source>
</evidence>